<dbReference type="InterPro" id="IPR003918">
    <property type="entry name" value="NADH_UbQ_OxRdtase"/>
</dbReference>
<organism evidence="11 12">
    <name type="scientific">Streptomyces axinellae</name>
    <dbReference type="NCBI Taxonomy" id="552788"/>
    <lineage>
        <taxon>Bacteria</taxon>
        <taxon>Bacillati</taxon>
        <taxon>Actinomycetota</taxon>
        <taxon>Actinomycetes</taxon>
        <taxon>Kitasatosporales</taxon>
        <taxon>Streptomycetaceae</taxon>
        <taxon>Streptomyces</taxon>
    </lineage>
</organism>
<feature type="transmembrane region" description="Helical" evidence="9">
    <location>
        <begin position="314"/>
        <end position="335"/>
    </location>
</feature>
<keyword evidence="5 9" id="KW-1133">Transmembrane helix</keyword>
<evidence type="ECO:0000256" key="3">
    <source>
        <dbReference type="ARBA" id="ARBA00022475"/>
    </source>
</evidence>
<dbReference type="PANTHER" id="PTHR42703">
    <property type="entry name" value="NADH DEHYDROGENASE"/>
    <property type="match status" value="1"/>
</dbReference>
<feature type="transmembrane region" description="Helical" evidence="9">
    <location>
        <begin position="91"/>
        <end position="112"/>
    </location>
</feature>
<dbReference type="Proteomes" id="UP001501447">
    <property type="component" value="Unassembled WGS sequence"/>
</dbReference>
<feature type="transmembrane region" description="Helical" evidence="9">
    <location>
        <begin position="45"/>
        <end position="65"/>
    </location>
</feature>
<evidence type="ECO:0000256" key="8">
    <source>
        <dbReference type="SAM" id="MobiDB-lite"/>
    </source>
</evidence>
<feature type="transmembrane region" description="Helical" evidence="9">
    <location>
        <begin position="150"/>
        <end position="172"/>
    </location>
</feature>
<evidence type="ECO:0000256" key="1">
    <source>
        <dbReference type="ARBA" id="ARBA00004651"/>
    </source>
</evidence>
<protein>
    <recommendedName>
        <fullName evidence="10">NADH:quinone oxidoreductase/Mrp antiporter transmembrane domain-containing protein</fullName>
    </recommendedName>
</protein>
<name>A0ABP6C2L3_9ACTN</name>
<keyword evidence="12" id="KW-1185">Reference proteome</keyword>
<evidence type="ECO:0000256" key="2">
    <source>
        <dbReference type="ARBA" id="ARBA00005346"/>
    </source>
</evidence>
<evidence type="ECO:0000313" key="11">
    <source>
        <dbReference type="EMBL" id="GAA2598968.1"/>
    </source>
</evidence>
<evidence type="ECO:0000259" key="10">
    <source>
        <dbReference type="Pfam" id="PF00361"/>
    </source>
</evidence>
<feature type="transmembrane region" description="Helical" evidence="9">
    <location>
        <begin position="124"/>
        <end position="144"/>
    </location>
</feature>
<comment type="caution">
    <text evidence="11">The sequence shown here is derived from an EMBL/GenBank/DDBJ whole genome shotgun (WGS) entry which is preliminary data.</text>
</comment>
<evidence type="ECO:0000256" key="5">
    <source>
        <dbReference type="ARBA" id="ARBA00022989"/>
    </source>
</evidence>
<accession>A0ABP6C2L3</accession>
<evidence type="ECO:0000313" key="12">
    <source>
        <dbReference type="Proteomes" id="UP001501447"/>
    </source>
</evidence>
<dbReference type="PANTHER" id="PTHR42703:SF1">
    <property type="entry name" value="NA(+)_H(+) ANTIPORTER SUBUNIT D1"/>
    <property type="match status" value="1"/>
</dbReference>
<comment type="subcellular location">
    <subcellularLocation>
        <location evidence="1">Cell membrane</location>
        <topology evidence="1">Multi-pass membrane protein</topology>
    </subcellularLocation>
    <subcellularLocation>
        <location evidence="7">Membrane</location>
        <topology evidence="7">Multi-pass membrane protein</topology>
    </subcellularLocation>
</comment>
<feature type="compositionally biased region" description="Gly residues" evidence="8">
    <location>
        <begin position="509"/>
        <end position="540"/>
    </location>
</feature>
<feature type="transmembrane region" description="Helical" evidence="9">
    <location>
        <begin position="253"/>
        <end position="274"/>
    </location>
</feature>
<feature type="transmembrane region" description="Helical" evidence="9">
    <location>
        <begin position="341"/>
        <end position="362"/>
    </location>
</feature>
<dbReference type="InterPro" id="IPR050586">
    <property type="entry name" value="CPA3_Na-H_Antiporter_D"/>
</dbReference>
<evidence type="ECO:0000256" key="9">
    <source>
        <dbReference type="SAM" id="Phobius"/>
    </source>
</evidence>
<feature type="transmembrane region" description="Helical" evidence="9">
    <location>
        <begin position="286"/>
        <end position="307"/>
    </location>
</feature>
<feature type="compositionally biased region" description="Basic and acidic residues" evidence="8">
    <location>
        <begin position="474"/>
        <end position="492"/>
    </location>
</feature>
<reference evidence="12" key="1">
    <citation type="journal article" date="2019" name="Int. J. Syst. Evol. Microbiol.">
        <title>The Global Catalogue of Microorganisms (GCM) 10K type strain sequencing project: providing services to taxonomists for standard genome sequencing and annotation.</title>
        <authorList>
            <consortium name="The Broad Institute Genomics Platform"/>
            <consortium name="The Broad Institute Genome Sequencing Center for Infectious Disease"/>
            <person name="Wu L."/>
            <person name="Ma J."/>
        </authorList>
    </citation>
    <scope>NUCLEOTIDE SEQUENCE [LARGE SCALE GENOMIC DNA]</scope>
    <source>
        <strain evidence="12">JCM 16373</strain>
    </source>
</reference>
<feature type="transmembrane region" description="Helical" evidence="9">
    <location>
        <begin position="221"/>
        <end position="246"/>
    </location>
</feature>
<dbReference type="NCBIfam" id="NF009308">
    <property type="entry name" value="PRK12665.1"/>
    <property type="match status" value="1"/>
</dbReference>
<evidence type="ECO:0000256" key="6">
    <source>
        <dbReference type="ARBA" id="ARBA00023136"/>
    </source>
</evidence>
<sequence>MSGGADPAAVAAVGSSMVPLPVILPLCAAGLKLAIGARLEGVQRIISAVVLLAVLVFSLLLLVAADEHGPQVMYAGGWPPPVGIVLVADRLSALMLVISSAVTLCVLVYSVGQGMADNDETTPLSVFHPSYLVLVAGVSDTFLAGDLFNLYVGFEIMLTASYVLLTIGGTLARIRAGATYAVVSLLSSVLFMAAVGMVYAATGTVTMAELPERLDALPANVSTVIQIALLGVFGIKAAVFPLAAWLPDSYPTAPAPVTAVFAGLLTKVGVYAMLRTQTLLFPGDRIGGVLMVLALLSLLVGILGAVAQTDLKRLLSFTLVSHMGYMVFGVALASHGGIAGAVFYVAHHITVQTTLFLVAGLIERRSGTTDLQSLGGLATLSPLLAVIFFIPAMNLAGVPPLSGFLGKLSLLRAGVGDGGALAYILVGGGTVTSLLTLYALAKAWNLAFWRAATPEMCAVGTVLDTAEGDSPEEEGARGVPEERAERTARRAAAEGQCADADTDADADTGAGGGADAGGDAGADAGGDGDAGGTAKGGRTPGGPRTARGHHRGHRPGGGVRAAAGLTRRRVSATFGGQEITTSSVLPVTMTGATLALVVFGLAFTVLAGPMFGLTDRAAGELIARTPYVKAVLDR</sequence>
<dbReference type="Pfam" id="PF00361">
    <property type="entry name" value="Proton_antipo_M"/>
    <property type="match status" value="1"/>
</dbReference>
<keyword evidence="4 7" id="KW-0812">Transmembrane</keyword>
<dbReference type="PRINTS" id="PR01437">
    <property type="entry name" value="NUOXDRDTASE4"/>
</dbReference>
<feature type="transmembrane region" description="Helical" evidence="9">
    <location>
        <begin position="418"/>
        <end position="440"/>
    </location>
</feature>
<keyword evidence="6 9" id="KW-0472">Membrane</keyword>
<dbReference type="EMBL" id="BAAARJ010000003">
    <property type="protein sequence ID" value="GAA2598968.1"/>
    <property type="molecule type" value="Genomic_DNA"/>
</dbReference>
<feature type="transmembrane region" description="Helical" evidence="9">
    <location>
        <begin position="179"/>
        <end position="201"/>
    </location>
</feature>
<comment type="similarity">
    <text evidence="2">Belongs to the CPA3 antiporters (TC 2.A.63) subunit D family.</text>
</comment>
<feature type="region of interest" description="Disordered" evidence="8">
    <location>
        <begin position="464"/>
        <end position="565"/>
    </location>
</feature>
<feature type="transmembrane region" description="Helical" evidence="9">
    <location>
        <begin position="12"/>
        <end position="33"/>
    </location>
</feature>
<gene>
    <name evidence="11" type="ORF">GCM10009863_10430</name>
</gene>
<feature type="transmembrane region" description="Helical" evidence="9">
    <location>
        <begin position="584"/>
        <end position="606"/>
    </location>
</feature>
<keyword evidence="3" id="KW-1003">Cell membrane</keyword>
<dbReference type="InterPro" id="IPR001750">
    <property type="entry name" value="ND/Mrp_TM"/>
</dbReference>
<proteinExistence type="inferred from homology"/>
<dbReference type="RefSeq" id="WP_344562632.1">
    <property type="nucleotide sequence ID" value="NZ_BAAARJ010000003.1"/>
</dbReference>
<feature type="domain" description="NADH:quinone oxidoreductase/Mrp antiporter transmembrane" evidence="10">
    <location>
        <begin position="144"/>
        <end position="425"/>
    </location>
</feature>
<evidence type="ECO:0000256" key="7">
    <source>
        <dbReference type="RuleBase" id="RU000320"/>
    </source>
</evidence>
<feature type="transmembrane region" description="Helical" evidence="9">
    <location>
        <begin position="374"/>
        <end position="398"/>
    </location>
</feature>
<evidence type="ECO:0000256" key="4">
    <source>
        <dbReference type="ARBA" id="ARBA00022692"/>
    </source>
</evidence>